<reference evidence="2 3" key="1">
    <citation type="submission" date="2018-11" db="EMBL/GenBank/DDBJ databases">
        <authorList>
            <person name="Zhou Z."/>
            <person name="Wang G."/>
        </authorList>
    </citation>
    <scope>NUCLEOTIDE SEQUENCE [LARGE SCALE GENOMIC DNA]</scope>
    <source>
        <strain evidence="2 3">KCTC42998</strain>
    </source>
</reference>
<dbReference type="InterPro" id="IPR018306">
    <property type="entry name" value="Phage_T5_Orf172_DNA-bd"/>
</dbReference>
<dbReference type="OrthoDB" id="2313491at2"/>
<name>A0A3P1CQX2_9BACT</name>
<dbReference type="Proteomes" id="UP000274271">
    <property type="component" value="Unassembled WGS sequence"/>
</dbReference>
<organism evidence="2 3">
    <name type="scientific">Larkinella knui</name>
    <dbReference type="NCBI Taxonomy" id="2025310"/>
    <lineage>
        <taxon>Bacteria</taxon>
        <taxon>Pseudomonadati</taxon>
        <taxon>Bacteroidota</taxon>
        <taxon>Cytophagia</taxon>
        <taxon>Cytophagales</taxon>
        <taxon>Spirosomataceae</taxon>
        <taxon>Larkinella</taxon>
    </lineage>
</organism>
<evidence type="ECO:0000313" key="3">
    <source>
        <dbReference type="Proteomes" id="UP000274271"/>
    </source>
</evidence>
<protein>
    <submittedName>
        <fullName evidence="2">GIY-YIG nuclease family protein</fullName>
    </submittedName>
</protein>
<comment type="caution">
    <text evidence="2">The sequence shown here is derived from an EMBL/GenBank/DDBJ whole genome shotgun (WGS) entry which is preliminary data.</text>
</comment>
<proteinExistence type="predicted"/>
<dbReference type="SMART" id="SM00974">
    <property type="entry name" value="T5orf172"/>
    <property type="match status" value="1"/>
</dbReference>
<evidence type="ECO:0000259" key="1">
    <source>
        <dbReference type="SMART" id="SM00974"/>
    </source>
</evidence>
<dbReference type="Pfam" id="PF10544">
    <property type="entry name" value="T5orf172"/>
    <property type="match status" value="1"/>
</dbReference>
<keyword evidence="3" id="KW-1185">Reference proteome</keyword>
<gene>
    <name evidence="2" type="ORF">EHT87_12580</name>
</gene>
<feature type="domain" description="Bacteriophage T5 Orf172 DNA-binding" evidence="1">
    <location>
        <begin position="14"/>
        <end position="94"/>
    </location>
</feature>
<dbReference type="AlphaFoldDB" id="A0A3P1CQX2"/>
<sequence length="225" mass="26292">MKKPGYLYIAANPSLKYDLLKIGISEYNPEKRLEELSRSTSIPDKFRLVMAYQVEDILKAESRIHLLLHEHRYCAGKEYFQVKEHIAIAVAKRVVSLLDHTPLPEMHIHNDFGFHQFNKKLGVSFHRLFLLTMAYSHTNSIFDKMQGFSPDIVDGFLGVDAVTQLLFVQAQRVRNSMKEFTYFAKDLTVSLNKSEPTKVYNDIRYRRGELCWLFNAPLKEQFISW</sequence>
<dbReference type="EMBL" id="RQJP01000002">
    <property type="protein sequence ID" value="RRB15364.1"/>
    <property type="molecule type" value="Genomic_DNA"/>
</dbReference>
<accession>A0A3P1CQX2</accession>
<dbReference type="RefSeq" id="WP_124906968.1">
    <property type="nucleotide sequence ID" value="NZ_RQJP01000002.1"/>
</dbReference>
<evidence type="ECO:0000313" key="2">
    <source>
        <dbReference type="EMBL" id="RRB15364.1"/>
    </source>
</evidence>